<keyword evidence="2" id="KW-0804">Transcription</keyword>
<dbReference type="PROSITE" id="PS51000">
    <property type="entry name" value="HTH_DEOR_2"/>
    <property type="match status" value="1"/>
</dbReference>
<dbReference type="PANTHER" id="PTHR30363">
    <property type="entry name" value="HTH-TYPE TRANSCRIPTIONAL REGULATOR SRLR-RELATED"/>
    <property type="match status" value="1"/>
</dbReference>
<dbReference type="Pfam" id="PF08220">
    <property type="entry name" value="HTH_DeoR"/>
    <property type="match status" value="1"/>
</dbReference>
<dbReference type="InterPro" id="IPR014036">
    <property type="entry name" value="DeoR-like_C"/>
</dbReference>
<evidence type="ECO:0000313" key="4">
    <source>
        <dbReference type="EMBL" id="MFC0180215.1"/>
    </source>
</evidence>
<dbReference type="EMBL" id="JBHLXE010000095">
    <property type="protein sequence ID" value="MFC0180215.1"/>
    <property type="molecule type" value="Genomic_DNA"/>
</dbReference>
<dbReference type="InterPro" id="IPR036388">
    <property type="entry name" value="WH-like_DNA-bd_sf"/>
</dbReference>
<comment type="caution">
    <text evidence="4">The sequence shown here is derived from an EMBL/GenBank/DDBJ whole genome shotgun (WGS) entry which is preliminary data.</text>
</comment>
<evidence type="ECO:0000259" key="3">
    <source>
        <dbReference type="PROSITE" id="PS51000"/>
    </source>
</evidence>
<dbReference type="SUPFAM" id="SSF46785">
    <property type="entry name" value="Winged helix' DNA-binding domain"/>
    <property type="match status" value="1"/>
</dbReference>
<accession>A0ABV6CB41</accession>
<protein>
    <submittedName>
        <fullName evidence="4">DeoR/GlpR family DNA-binding transcription regulator</fullName>
    </submittedName>
</protein>
<keyword evidence="1" id="KW-0805">Transcription regulation</keyword>
<evidence type="ECO:0000313" key="5">
    <source>
        <dbReference type="Proteomes" id="UP001589758"/>
    </source>
</evidence>
<gene>
    <name evidence="4" type="ORF">ACFFIT_09020</name>
</gene>
<dbReference type="RefSeq" id="WP_385877326.1">
    <property type="nucleotide sequence ID" value="NZ_JBHLXE010000095.1"/>
</dbReference>
<dbReference type="InterPro" id="IPR001034">
    <property type="entry name" value="DeoR_HTH"/>
</dbReference>
<dbReference type="GO" id="GO:0003677">
    <property type="term" value="F:DNA binding"/>
    <property type="evidence" value="ECO:0007669"/>
    <property type="project" value="UniProtKB-KW"/>
</dbReference>
<dbReference type="Proteomes" id="UP001589758">
    <property type="component" value="Unassembled WGS sequence"/>
</dbReference>
<feature type="domain" description="HTH deoR-type" evidence="3">
    <location>
        <begin position="3"/>
        <end position="58"/>
    </location>
</feature>
<organism evidence="4 5">
    <name type="scientific">Thorsellia kenyensis</name>
    <dbReference type="NCBI Taxonomy" id="1549888"/>
    <lineage>
        <taxon>Bacteria</taxon>
        <taxon>Pseudomonadati</taxon>
        <taxon>Pseudomonadota</taxon>
        <taxon>Gammaproteobacteria</taxon>
        <taxon>Enterobacterales</taxon>
        <taxon>Thorselliaceae</taxon>
        <taxon>Thorsellia</taxon>
    </lineage>
</organism>
<dbReference type="InterPro" id="IPR050313">
    <property type="entry name" value="Carb_Metab_HTH_regulators"/>
</dbReference>
<sequence length="262" mass="28893">MNHIQRRKFILEKLMQEHSVEVKDLASLTHTSEVTIRSDLKLLESQGKLVRFFGGAHKLEHNTVEDLTVAITDNEQSLNSRYSINKDAKLRIAEYAASLVAFGSTIILDCGSTTHLIAEELSKRGGITVITNNLQAAVSLSKAPDTNLILTGGLYRAKTSSFHGKIAEESIKHITADIMFIGADSFDPKYGVTTFNEGFNVSRVMMKNTKKVIVVADSTKFSRTAYNQVISPEEIDLLITDTDTSASIARELSKAKVEVKMV</sequence>
<dbReference type="InterPro" id="IPR036390">
    <property type="entry name" value="WH_DNA-bd_sf"/>
</dbReference>
<dbReference type="Pfam" id="PF00455">
    <property type="entry name" value="DeoRC"/>
    <property type="match status" value="1"/>
</dbReference>
<name>A0ABV6CB41_9GAMM</name>
<dbReference type="SMART" id="SM00420">
    <property type="entry name" value="HTH_DEOR"/>
    <property type="match status" value="1"/>
</dbReference>
<dbReference type="Gene3D" id="3.40.50.1360">
    <property type="match status" value="1"/>
</dbReference>
<reference evidence="4 5" key="1">
    <citation type="submission" date="2024-09" db="EMBL/GenBank/DDBJ databases">
        <authorList>
            <person name="Sun Q."/>
            <person name="Mori K."/>
        </authorList>
    </citation>
    <scope>NUCLEOTIDE SEQUENCE [LARGE SCALE GENOMIC DNA]</scope>
    <source>
        <strain evidence="4 5">CCM 8545</strain>
    </source>
</reference>
<evidence type="ECO:0000256" key="2">
    <source>
        <dbReference type="ARBA" id="ARBA00023163"/>
    </source>
</evidence>
<dbReference type="PANTHER" id="PTHR30363:SF44">
    <property type="entry name" value="AGA OPERON TRANSCRIPTIONAL REPRESSOR-RELATED"/>
    <property type="match status" value="1"/>
</dbReference>
<dbReference type="SMART" id="SM01134">
    <property type="entry name" value="DeoRC"/>
    <property type="match status" value="1"/>
</dbReference>
<proteinExistence type="predicted"/>
<evidence type="ECO:0000256" key="1">
    <source>
        <dbReference type="ARBA" id="ARBA00023015"/>
    </source>
</evidence>
<keyword evidence="5" id="KW-1185">Reference proteome</keyword>
<keyword evidence="4" id="KW-0238">DNA-binding</keyword>
<dbReference type="SUPFAM" id="SSF100950">
    <property type="entry name" value="NagB/RpiA/CoA transferase-like"/>
    <property type="match status" value="1"/>
</dbReference>
<dbReference type="InterPro" id="IPR037171">
    <property type="entry name" value="NagB/RpiA_transferase-like"/>
</dbReference>
<dbReference type="Gene3D" id="1.10.10.10">
    <property type="entry name" value="Winged helix-like DNA-binding domain superfamily/Winged helix DNA-binding domain"/>
    <property type="match status" value="1"/>
</dbReference>